<reference evidence="9" key="1">
    <citation type="submission" date="2025-08" db="UniProtKB">
        <authorList>
            <consortium name="RefSeq"/>
        </authorList>
    </citation>
    <scope>IDENTIFICATION</scope>
    <source>
        <tissue evidence="9">Seedling</tissue>
    </source>
</reference>
<name>A0ABM3I3W9_ZIZJJ</name>
<dbReference type="Pfam" id="PF13639">
    <property type="entry name" value="zf-RING_2"/>
    <property type="match status" value="1"/>
</dbReference>
<evidence type="ECO:0000313" key="9">
    <source>
        <dbReference type="RefSeq" id="XP_048320132.1"/>
    </source>
</evidence>
<dbReference type="Gene3D" id="3.30.40.10">
    <property type="entry name" value="Zinc/RING finger domain, C3HC4 (zinc finger)"/>
    <property type="match status" value="1"/>
</dbReference>
<sequence>MEGDKDSEWMLNTNDYVVPIRALNAQGVETVSLLFLEHHQFDYDSSVGGGGESGTTAAIGVRLGELKKVKIESSQISHSDSVNQYGGVAVCAVCLEELSVGIEATCTPCSHLYHEICILNWLHNSTTCPLCRFQMISS</sequence>
<evidence type="ECO:0000313" key="8">
    <source>
        <dbReference type="Proteomes" id="UP001652623"/>
    </source>
</evidence>
<keyword evidence="8" id="KW-1185">Reference proteome</keyword>
<dbReference type="InterPro" id="IPR001841">
    <property type="entry name" value="Znf_RING"/>
</dbReference>
<evidence type="ECO:0000256" key="1">
    <source>
        <dbReference type="ARBA" id="ARBA00000900"/>
    </source>
</evidence>
<gene>
    <name evidence="9" type="primary">LOC125419080</name>
</gene>
<evidence type="ECO:0000256" key="6">
    <source>
        <dbReference type="PROSITE-ProRule" id="PRU00175"/>
    </source>
</evidence>
<evidence type="ECO:0000259" key="7">
    <source>
        <dbReference type="PROSITE" id="PS50089"/>
    </source>
</evidence>
<keyword evidence="4 6" id="KW-0863">Zinc-finger</keyword>
<proteinExistence type="predicted"/>
<dbReference type="SUPFAM" id="SSF57850">
    <property type="entry name" value="RING/U-box"/>
    <property type="match status" value="1"/>
</dbReference>
<feature type="domain" description="RING-type" evidence="7">
    <location>
        <begin position="91"/>
        <end position="132"/>
    </location>
</feature>
<dbReference type="PANTHER" id="PTHR15710:SF196">
    <property type="entry name" value="F6A14.12 PROTEIN-RELATED"/>
    <property type="match status" value="1"/>
</dbReference>
<dbReference type="PROSITE" id="PS50089">
    <property type="entry name" value="ZF_RING_2"/>
    <property type="match status" value="1"/>
</dbReference>
<evidence type="ECO:0000256" key="3">
    <source>
        <dbReference type="ARBA" id="ARBA00022723"/>
    </source>
</evidence>
<dbReference type="Proteomes" id="UP001652623">
    <property type="component" value="Chromosome 6"/>
</dbReference>
<dbReference type="SMART" id="SM00184">
    <property type="entry name" value="RING"/>
    <property type="match status" value="1"/>
</dbReference>
<comment type="catalytic activity">
    <reaction evidence="1">
        <text>S-ubiquitinyl-[E2 ubiquitin-conjugating enzyme]-L-cysteine + [acceptor protein]-L-lysine = [E2 ubiquitin-conjugating enzyme]-L-cysteine + N(6)-ubiquitinyl-[acceptor protein]-L-lysine.</text>
        <dbReference type="EC" id="2.3.2.27"/>
    </reaction>
</comment>
<dbReference type="RefSeq" id="XP_048320132.1">
    <property type="nucleotide sequence ID" value="XM_048464175.1"/>
</dbReference>
<accession>A0ABM3I3W9</accession>
<evidence type="ECO:0000256" key="5">
    <source>
        <dbReference type="ARBA" id="ARBA00022833"/>
    </source>
</evidence>
<keyword evidence="3" id="KW-0479">Metal-binding</keyword>
<dbReference type="GeneID" id="125419080"/>
<dbReference type="EC" id="2.3.2.27" evidence="2"/>
<protein>
    <recommendedName>
        <fullName evidence="2">RING-type E3 ubiquitin transferase</fullName>
        <ecNumber evidence="2">2.3.2.27</ecNumber>
    </recommendedName>
</protein>
<evidence type="ECO:0000256" key="4">
    <source>
        <dbReference type="ARBA" id="ARBA00022771"/>
    </source>
</evidence>
<dbReference type="PANTHER" id="PTHR15710">
    <property type="entry name" value="E3 UBIQUITIN-PROTEIN LIGASE PRAJA"/>
    <property type="match status" value="1"/>
</dbReference>
<dbReference type="InterPro" id="IPR013083">
    <property type="entry name" value="Znf_RING/FYVE/PHD"/>
</dbReference>
<organism evidence="8 9">
    <name type="scientific">Ziziphus jujuba</name>
    <name type="common">Chinese jujube</name>
    <name type="synonym">Ziziphus sativa</name>
    <dbReference type="NCBI Taxonomy" id="326968"/>
    <lineage>
        <taxon>Eukaryota</taxon>
        <taxon>Viridiplantae</taxon>
        <taxon>Streptophyta</taxon>
        <taxon>Embryophyta</taxon>
        <taxon>Tracheophyta</taxon>
        <taxon>Spermatophyta</taxon>
        <taxon>Magnoliopsida</taxon>
        <taxon>eudicotyledons</taxon>
        <taxon>Gunneridae</taxon>
        <taxon>Pentapetalae</taxon>
        <taxon>rosids</taxon>
        <taxon>fabids</taxon>
        <taxon>Rosales</taxon>
        <taxon>Rhamnaceae</taxon>
        <taxon>Paliureae</taxon>
        <taxon>Ziziphus</taxon>
    </lineage>
</organism>
<evidence type="ECO:0000256" key="2">
    <source>
        <dbReference type="ARBA" id="ARBA00012483"/>
    </source>
</evidence>
<keyword evidence="5" id="KW-0862">Zinc</keyword>